<evidence type="ECO:0000256" key="2">
    <source>
        <dbReference type="ARBA" id="ARBA00022679"/>
    </source>
</evidence>
<reference evidence="9" key="1">
    <citation type="journal article" date="2019" name="Int. J. Syst. Evol. Microbiol.">
        <title>The Global Catalogue of Microorganisms (GCM) 10K type strain sequencing project: providing services to taxonomists for standard genome sequencing and annotation.</title>
        <authorList>
            <consortium name="The Broad Institute Genomics Platform"/>
            <consortium name="The Broad Institute Genome Sequencing Center for Infectious Disease"/>
            <person name="Wu L."/>
            <person name="Ma J."/>
        </authorList>
    </citation>
    <scope>NUCLEOTIDE SEQUENCE [LARGE SCALE GENOMIC DNA]</scope>
    <source>
        <strain evidence="9">CGMCC 1.10363</strain>
    </source>
</reference>
<evidence type="ECO:0000256" key="7">
    <source>
        <dbReference type="RuleBase" id="RU003835"/>
    </source>
</evidence>
<evidence type="ECO:0000256" key="4">
    <source>
        <dbReference type="ARBA" id="ARBA00022777"/>
    </source>
</evidence>
<feature type="site" description="Transition state stabilizer" evidence="6">
    <location>
        <position position="241"/>
    </location>
</feature>
<dbReference type="InterPro" id="IPR004372">
    <property type="entry name" value="Ac/propionate_kinase"/>
</dbReference>
<keyword evidence="6" id="KW-0460">Magnesium</keyword>
<evidence type="ECO:0000256" key="5">
    <source>
        <dbReference type="ARBA" id="ARBA00022840"/>
    </source>
</evidence>
<dbReference type="PANTHER" id="PTHR21060">
    <property type="entry name" value="ACETATE KINASE"/>
    <property type="match status" value="1"/>
</dbReference>
<dbReference type="GO" id="GO:0008776">
    <property type="term" value="F:acetate kinase activity"/>
    <property type="evidence" value="ECO:0007669"/>
    <property type="project" value="UniProtKB-EC"/>
</dbReference>
<feature type="binding site" evidence="6">
    <location>
        <begin position="208"/>
        <end position="212"/>
    </location>
    <ligand>
        <name>ATP</name>
        <dbReference type="ChEBI" id="CHEBI:30616"/>
    </ligand>
</feature>
<dbReference type="CDD" id="cd24010">
    <property type="entry name" value="ASKHA_NBD_AcK_PK"/>
    <property type="match status" value="1"/>
</dbReference>
<keyword evidence="5 6" id="KW-0067">ATP-binding</keyword>
<comment type="pathway">
    <text evidence="6">Metabolic intermediate biosynthesis; acetyl-CoA biosynthesis; acetyl-CoA from acetate: step 1/2.</text>
</comment>
<dbReference type="RefSeq" id="WP_390228320.1">
    <property type="nucleotide sequence ID" value="NZ_JBHSCN010000005.1"/>
</dbReference>
<feature type="binding site" evidence="6">
    <location>
        <begin position="282"/>
        <end position="284"/>
    </location>
    <ligand>
        <name>ATP</name>
        <dbReference type="ChEBI" id="CHEBI:30616"/>
    </ligand>
</feature>
<comment type="function">
    <text evidence="6">Catalyzes the formation of acetyl phosphate from acetate and ATP. Can also catalyze the reverse reaction.</text>
</comment>
<comment type="subunit">
    <text evidence="6">Homodimer.</text>
</comment>
<keyword evidence="6" id="KW-0479">Metal-binding</keyword>
<dbReference type="PANTHER" id="PTHR21060:SF15">
    <property type="entry name" value="ACETATE KINASE-RELATED"/>
    <property type="match status" value="1"/>
</dbReference>
<dbReference type="Proteomes" id="UP001595900">
    <property type="component" value="Unassembled WGS sequence"/>
</dbReference>
<gene>
    <name evidence="6" type="primary">ackA</name>
    <name evidence="8" type="ORF">ACFOYW_07950</name>
</gene>
<accession>A0ABV8Q6L5</accession>
<evidence type="ECO:0000313" key="8">
    <source>
        <dbReference type="EMBL" id="MFC4243303.1"/>
    </source>
</evidence>
<evidence type="ECO:0000256" key="6">
    <source>
        <dbReference type="HAMAP-Rule" id="MF_00020"/>
    </source>
</evidence>
<dbReference type="HAMAP" id="MF_00020">
    <property type="entry name" value="Acetate_kinase"/>
    <property type="match status" value="1"/>
</dbReference>
<dbReference type="PROSITE" id="PS01075">
    <property type="entry name" value="ACETATE_KINASE_1"/>
    <property type="match status" value="1"/>
</dbReference>
<feature type="binding site" evidence="6">
    <location>
        <position position="15"/>
    </location>
    <ligand>
        <name>ATP</name>
        <dbReference type="ChEBI" id="CHEBI:30616"/>
    </ligand>
</feature>
<dbReference type="EC" id="2.7.2.1" evidence="6"/>
<keyword evidence="2 6" id="KW-0808">Transferase</keyword>
<feature type="binding site" evidence="6">
    <location>
        <position position="8"/>
    </location>
    <ligand>
        <name>Mg(2+)</name>
        <dbReference type="ChEBI" id="CHEBI:18420"/>
    </ligand>
</feature>
<dbReference type="EMBL" id="JBHSCN010000005">
    <property type="protein sequence ID" value="MFC4243303.1"/>
    <property type="molecule type" value="Genomic_DNA"/>
</dbReference>
<proteinExistence type="inferred from homology"/>
<dbReference type="Pfam" id="PF00871">
    <property type="entry name" value="Acetate_kinase"/>
    <property type="match status" value="1"/>
</dbReference>
<protein>
    <recommendedName>
        <fullName evidence="6">Acetate kinase</fullName>
        <ecNumber evidence="6">2.7.2.1</ecNumber>
    </recommendedName>
    <alternativeName>
        <fullName evidence="6">Acetokinase</fullName>
    </alternativeName>
</protein>
<evidence type="ECO:0000256" key="3">
    <source>
        <dbReference type="ARBA" id="ARBA00022741"/>
    </source>
</evidence>
<keyword evidence="6" id="KW-0963">Cytoplasm</keyword>
<comment type="catalytic activity">
    <reaction evidence="6">
        <text>acetate + ATP = acetyl phosphate + ADP</text>
        <dbReference type="Rhea" id="RHEA:11352"/>
        <dbReference type="ChEBI" id="CHEBI:22191"/>
        <dbReference type="ChEBI" id="CHEBI:30089"/>
        <dbReference type="ChEBI" id="CHEBI:30616"/>
        <dbReference type="ChEBI" id="CHEBI:456216"/>
        <dbReference type="EC" id="2.7.2.1"/>
    </reaction>
</comment>
<keyword evidence="9" id="KW-1185">Reference proteome</keyword>
<dbReference type="InterPro" id="IPR043129">
    <property type="entry name" value="ATPase_NBD"/>
</dbReference>
<comment type="similarity">
    <text evidence="1 6 7">Belongs to the acetokinase family.</text>
</comment>
<keyword evidence="3 6" id="KW-0547">Nucleotide-binding</keyword>
<dbReference type="InterPro" id="IPR000890">
    <property type="entry name" value="Aliphatic_acid_kin_short-chain"/>
</dbReference>
<sequence>MPSILVVNSGSSSLKYQLIDMSSEQTLASGLIERIGESDGRAAHRAGDSKSQRDVVVPDHAAACKIMREAFDSYGPSLEDHDHDLVAIGHRVVHGGARFFEPTLIDHLVKINIEDLSDLAPLHNPGAVQGISATEKAFPGLPMVAVFDTAFHQTMPAEAYTYAIDYDLAQKYRVRKYGFHGTSHRFVSRAAAEFLGRPVEELKQIVLHLGNGASVCAIDGGKSVDTSMGLTPLPGLVMGTRSGDIDASVLFHLARKAGMSIDDLDELLNTRSGLLGLSGVGDSRDVQERAEAGDERAILTAAVFSRRVKFYIGAYQALLGGADVISFTAGIGEHSVPVRAAVLDGLERLGIEFDAERNAAGGSGIRVISTDASPVTVLVVPTNEELEIARQTLGVISG</sequence>
<name>A0ABV8Q6L5_9MICO</name>
<evidence type="ECO:0000313" key="9">
    <source>
        <dbReference type="Proteomes" id="UP001595900"/>
    </source>
</evidence>
<feature type="site" description="Transition state stabilizer" evidence="6">
    <location>
        <position position="180"/>
    </location>
</feature>
<keyword evidence="4 6" id="KW-0418">Kinase</keyword>
<dbReference type="PRINTS" id="PR00471">
    <property type="entry name" value="ACETATEKNASE"/>
</dbReference>
<dbReference type="Gene3D" id="3.30.420.40">
    <property type="match status" value="2"/>
</dbReference>
<feature type="binding site" evidence="6">
    <location>
        <begin position="330"/>
        <end position="334"/>
    </location>
    <ligand>
        <name>ATP</name>
        <dbReference type="ChEBI" id="CHEBI:30616"/>
    </ligand>
</feature>
<dbReference type="SUPFAM" id="SSF53067">
    <property type="entry name" value="Actin-like ATPase domain"/>
    <property type="match status" value="2"/>
</dbReference>
<dbReference type="InterPro" id="IPR023865">
    <property type="entry name" value="Aliphatic_acid_kinase_CS"/>
</dbReference>
<evidence type="ECO:0000256" key="1">
    <source>
        <dbReference type="ARBA" id="ARBA00008748"/>
    </source>
</evidence>
<feature type="active site" description="Proton donor/acceptor" evidence="6">
    <location>
        <position position="148"/>
    </location>
</feature>
<dbReference type="PIRSF" id="PIRSF000722">
    <property type="entry name" value="Acetate_prop_kin"/>
    <property type="match status" value="1"/>
</dbReference>
<comment type="caution">
    <text evidence="8">The sequence shown here is derived from an EMBL/GenBank/DDBJ whole genome shotgun (WGS) entry which is preliminary data.</text>
</comment>
<comment type="subcellular location">
    <subcellularLocation>
        <location evidence="6">Cytoplasm</location>
    </subcellularLocation>
</comment>
<dbReference type="PROSITE" id="PS01076">
    <property type="entry name" value="ACETATE_KINASE_2"/>
    <property type="match status" value="1"/>
</dbReference>
<feature type="binding site" evidence="6">
    <location>
        <position position="384"/>
    </location>
    <ligand>
        <name>Mg(2+)</name>
        <dbReference type="ChEBI" id="CHEBI:18420"/>
    </ligand>
</feature>
<feature type="binding site" evidence="6">
    <location>
        <position position="91"/>
    </location>
    <ligand>
        <name>substrate</name>
    </ligand>
</feature>
<comment type="cofactor">
    <cofactor evidence="6">
        <name>Mg(2+)</name>
        <dbReference type="ChEBI" id="CHEBI:18420"/>
    </cofactor>
    <cofactor evidence="6">
        <name>Mn(2+)</name>
        <dbReference type="ChEBI" id="CHEBI:29035"/>
    </cofactor>
    <text evidence="6">Mg(2+). Can also accept Mn(2+).</text>
</comment>
<organism evidence="8 9">
    <name type="scientific">Gryllotalpicola reticulitermitis</name>
    <dbReference type="NCBI Taxonomy" id="1184153"/>
    <lineage>
        <taxon>Bacteria</taxon>
        <taxon>Bacillati</taxon>
        <taxon>Actinomycetota</taxon>
        <taxon>Actinomycetes</taxon>
        <taxon>Micrococcales</taxon>
        <taxon>Microbacteriaceae</taxon>
        <taxon>Gryllotalpicola</taxon>
    </lineage>
</organism>
<dbReference type="NCBIfam" id="TIGR00016">
    <property type="entry name" value="ackA"/>
    <property type="match status" value="1"/>
</dbReference>